<gene>
    <name evidence="2" type="ORF">SAMN05421748_105219</name>
</gene>
<feature type="region of interest" description="Disordered" evidence="1">
    <location>
        <begin position="85"/>
        <end position="107"/>
    </location>
</feature>
<keyword evidence="3" id="KW-1185">Reference proteome</keyword>
<organism evidence="2 3">
    <name type="scientific">Paractinoplanes atraurantiacus</name>
    <dbReference type="NCBI Taxonomy" id="1036182"/>
    <lineage>
        <taxon>Bacteria</taxon>
        <taxon>Bacillati</taxon>
        <taxon>Actinomycetota</taxon>
        <taxon>Actinomycetes</taxon>
        <taxon>Micromonosporales</taxon>
        <taxon>Micromonosporaceae</taxon>
        <taxon>Paractinoplanes</taxon>
    </lineage>
</organism>
<reference evidence="3" key="1">
    <citation type="submission" date="2017-09" db="EMBL/GenBank/DDBJ databases">
        <authorList>
            <person name="Varghese N."/>
            <person name="Submissions S."/>
        </authorList>
    </citation>
    <scope>NUCLEOTIDE SEQUENCE [LARGE SCALE GENOMIC DNA]</scope>
    <source>
        <strain evidence="3">CGMCC 4.6857</strain>
    </source>
</reference>
<dbReference type="AlphaFoldDB" id="A0A285HRM9"/>
<evidence type="ECO:0000256" key="1">
    <source>
        <dbReference type="SAM" id="MobiDB-lite"/>
    </source>
</evidence>
<name>A0A285HRM9_9ACTN</name>
<dbReference type="Proteomes" id="UP000219612">
    <property type="component" value="Unassembled WGS sequence"/>
</dbReference>
<evidence type="ECO:0000313" key="3">
    <source>
        <dbReference type="Proteomes" id="UP000219612"/>
    </source>
</evidence>
<dbReference type="RefSeq" id="WP_097320555.1">
    <property type="nucleotide sequence ID" value="NZ_OBDY01000005.1"/>
</dbReference>
<protein>
    <submittedName>
        <fullName evidence="2">Uncharacterized protein</fullName>
    </submittedName>
</protein>
<evidence type="ECO:0000313" key="2">
    <source>
        <dbReference type="EMBL" id="SNY38420.1"/>
    </source>
</evidence>
<dbReference type="EMBL" id="OBDY01000005">
    <property type="protein sequence ID" value="SNY38420.1"/>
    <property type="molecule type" value="Genomic_DNA"/>
</dbReference>
<accession>A0A285HRM9</accession>
<sequence>MPNISGARRPKDPKTVTTAPALPKSATAATTTPVSAVKWTPVGRKSGPPAPTKRTTPVIGMRAQTQVGLPPTKSAVPALAGPTVDPVTDAEPNEALPPTKRAEPALTTSAETALTPAVVSLIADAIDVPHAVLNLISQGRHQAAEFVVMGTRTALESIQLAEPAPPPSRFESLRAALTDMLANWSSMTDADIESTLRAIADSLTDSRQSPRALG</sequence>
<proteinExistence type="predicted"/>
<feature type="region of interest" description="Disordered" evidence="1">
    <location>
        <begin position="1"/>
        <end position="56"/>
    </location>
</feature>
<feature type="compositionally biased region" description="Low complexity" evidence="1">
    <location>
        <begin position="17"/>
        <end position="38"/>
    </location>
</feature>